<dbReference type="InterPro" id="IPR001245">
    <property type="entry name" value="Ser-Thr/Tyr_kinase_cat_dom"/>
</dbReference>
<dbReference type="GO" id="GO:0051707">
    <property type="term" value="P:response to other organism"/>
    <property type="evidence" value="ECO:0007669"/>
    <property type="project" value="UniProtKB-ARBA"/>
</dbReference>
<keyword evidence="4" id="KW-1015">Disulfide bond</keyword>
<dbReference type="PANTHER" id="PTHR32444">
    <property type="entry name" value="BULB-TYPE LECTIN DOMAIN-CONTAINING PROTEIN"/>
    <property type="match status" value="1"/>
</dbReference>
<evidence type="ECO:0000313" key="13">
    <source>
        <dbReference type="EMBL" id="PVH35916.1"/>
    </source>
</evidence>
<dbReference type="Pfam" id="PF01453">
    <property type="entry name" value="B_lectin"/>
    <property type="match status" value="1"/>
</dbReference>
<evidence type="ECO:0000256" key="8">
    <source>
        <dbReference type="SAM" id="MobiDB-lite"/>
    </source>
</evidence>
<dbReference type="AlphaFoldDB" id="A0A2T8IE17"/>
<evidence type="ECO:0000256" key="9">
    <source>
        <dbReference type="SAM" id="SignalP"/>
    </source>
</evidence>
<name>A0A2T8IE17_9POAL</name>
<dbReference type="SMART" id="SM00473">
    <property type="entry name" value="PAN_AP"/>
    <property type="match status" value="1"/>
</dbReference>
<dbReference type="GO" id="GO:0004674">
    <property type="term" value="F:protein serine/threonine kinase activity"/>
    <property type="evidence" value="ECO:0007669"/>
    <property type="project" value="UniProtKB-EC"/>
</dbReference>
<dbReference type="Proteomes" id="UP000243499">
    <property type="component" value="Chromosome 7"/>
</dbReference>
<dbReference type="Pfam" id="PF00069">
    <property type="entry name" value="Pkinase"/>
    <property type="match status" value="1"/>
</dbReference>
<dbReference type="GO" id="GO:0005524">
    <property type="term" value="F:ATP binding"/>
    <property type="evidence" value="ECO:0007669"/>
    <property type="project" value="InterPro"/>
</dbReference>
<feature type="domain" description="Apple" evidence="12">
    <location>
        <begin position="336"/>
        <end position="425"/>
    </location>
</feature>
<dbReference type="InterPro" id="IPR001480">
    <property type="entry name" value="Bulb-type_lectin_dom"/>
</dbReference>
<dbReference type="CDD" id="cd01098">
    <property type="entry name" value="PAN_AP_plant"/>
    <property type="match status" value="1"/>
</dbReference>
<comment type="catalytic activity">
    <reaction evidence="7">
        <text>L-seryl-[protein] + ATP = O-phospho-L-seryl-[protein] + ADP + H(+)</text>
        <dbReference type="Rhea" id="RHEA:17989"/>
        <dbReference type="Rhea" id="RHEA-COMP:9863"/>
        <dbReference type="Rhea" id="RHEA-COMP:11604"/>
        <dbReference type="ChEBI" id="CHEBI:15378"/>
        <dbReference type="ChEBI" id="CHEBI:29999"/>
        <dbReference type="ChEBI" id="CHEBI:30616"/>
        <dbReference type="ChEBI" id="CHEBI:83421"/>
        <dbReference type="ChEBI" id="CHEBI:456216"/>
        <dbReference type="EC" id="2.7.11.1"/>
    </reaction>
</comment>
<dbReference type="SUPFAM" id="SSF56112">
    <property type="entry name" value="Protein kinase-like (PK-like)"/>
    <property type="match status" value="1"/>
</dbReference>
<dbReference type="SMART" id="SM00108">
    <property type="entry name" value="B_lectin"/>
    <property type="match status" value="1"/>
</dbReference>
<gene>
    <name evidence="13" type="ORF">PAHAL_7G304600</name>
</gene>
<evidence type="ECO:0000256" key="2">
    <source>
        <dbReference type="ARBA" id="ARBA00012513"/>
    </source>
</evidence>
<dbReference type="FunFam" id="2.90.10.10:FF:000005">
    <property type="entry name" value="G-type lectin S-receptor-like serine/threonine-protein kinase"/>
    <property type="match status" value="1"/>
</dbReference>
<evidence type="ECO:0000256" key="6">
    <source>
        <dbReference type="ARBA" id="ARBA00047899"/>
    </source>
</evidence>
<dbReference type="GO" id="GO:0048544">
    <property type="term" value="P:recognition of pollen"/>
    <property type="evidence" value="ECO:0007669"/>
    <property type="project" value="InterPro"/>
</dbReference>
<evidence type="ECO:0000259" key="10">
    <source>
        <dbReference type="PROSITE" id="PS50011"/>
    </source>
</evidence>
<evidence type="ECO:0000256" key="7">
    <source>
        <dbReference type="ARBA" id="ARBA00048679"/>
    </source>
</evidence>
<evidence type="ECO:0000259" key="11">
    <source>
        <dbReference type="PROSITE" id="PS50927"/>
    </source>
</evidence>
<keyword evidence="5" id="KW-0675">Receptor</keyword>
<comment type="catalytic activity">
    <reaction evidence="6">
        <text>L-threonyl-[protein] + ATP = O-phospho-L-threonyl-[protein] + ADP + H(+)</text>
        <dbReference type="Rhea" id="RHEA:46608"/>
        <dbReference type="Rhea" id="RHEA-COMP:11060"/>
        <dbReference type="Rhea" id="RHEA-COMP:11605"/>
        <dbReference type="ChEBI" id="CHEBI:15378"/>
        <dbReference type="ChEBI" id="CHEBI:30013"/>
        <dbReference type="ChEBI" id="CHEBI:30616"/>
        <dbReference type="ChEBI" id="CHEBI:61977"/>
        <dbReference type="ChEBI" id="CHEBI:456216"/>
        <dbReference type="EC" id="2.7.11.1"/>
    </reaction>
</comment>
<protein>
    <recommendedName>
        <fullName evidence="2">non-specific serine/threonine protein kinase</fullName>
        <ecNumber evidence="2">2.7.11.1</ecNumber>
    </recommendedName>
</protein>
<dbReference type="InterPro" id="IPR003609">
    <property type="entry name" value="Pan_app"/>
</dbReference>
<dbReference type="InterPro" id="IPR011009">
    <property type="entry name" value="Kinase-like_dom_sf"/>
</dbReference>
<dbReference type="PANTHER" id="PTHR32444:SF236">
    <property type="entry name" value="D-MANNOSE BINDING LECTIN FAMILY PROTEIN, EXPRESSED"/>
    <property type="match status" value="1"/>
</dbReference>
<dbReference type="PROSITE" id="PS50011">
    <property type="entry name" value="PROTEIN_KINASE_DOM"/>
    <property type="match status" value="1"/>
</dbReference>
<evidence type="ECO:0000256" key="4">
    <source>
        <dbReference type="ARBA" id="ARBA00023157"/>
    </source>
</evidence>
<dbReference type="SUPFAM" id="SSF51110">
    <property type="entry name" value="alpha-D-mannose-specific plant lectins"/>
    <property type="match status" value="1"/>
</dbReference>
<feature type="signal peptide" evidence="9">
    <location>
        <begin position="1"/>
        <end position="22"/>
    </location>
</feature>
<accession>A0A2T8IE17</accession>
<feature type="chain" id="PRO_5015587320" description="non-specific serine/threonine protein kinase" evidence="9">
    <location>
        <begin position="23"/>
        <end position="690"/>
    </location>
</feature>
<evidence type="ECO:0000256" key="1">
    <source>
        <dbReference type="ARBA" id="ARBA00004479"/>
    </source>
</evidence>
<dbReference type="Gene3D" id="2.90.10.10">
    <property type="entry name" value="Bulb-type lectin domain"/>
    <property type="match status" value="1"/>
</dbReference>
<dbReference type="Pfam" id="PF07714">
    <property type="entry name" value="PK_Tyr_Ser-Thr"/>
    <property type="match status" value="1"/>
</dbReference>
<proteinExistence type="predicted"/>
<comment type="subcellular location">
    <subcellularLocation>
        <location evidence="1">Membrane</location>
        <topology evidence="1">Single-pass type I membrane protein</topology>
    </subcellularLocation>
</comment>
<dbReference type="EMBL" id="CM008052">
    <property type="protein sequence ID" value="PVH35916.1"/>
    <property type="molecule type" value="Genomic_DNA"/>
</dbReference>
<dbReference type="InterPro" id="IPR000858">
    <property type="entry name" value="S_locus_glycoprot_dom"/>
</dbReference>
<dbReference type="PROSITE" id="PS50927">
    <property type="entry name" value="BULB_LECTIN"/>
    <property type="match status" value="1"/>
</dbReference>
<dbReference type="InterPro" id="IPR000719">
    <property type="entry name" value="Prot_kinase_dom"/>
</dbReference>
<keyword evidence="3 9" id="KW-0732">Signal</keyword>
<dbReference type="InterPro" id="IPR036426">
    <property type="entry name" value="Bulb-type_lectin_dom_sf"/>
</dbReference>
<dbReference type="CDD" id="cd00028">
    <property type="entry name" value="B_lectin"/>
    <property type="match status" value="1"/>
</dbReference>
<sequence>MASHVLVLLSLPLIFLGTPATGIPDMLDHGRNITDGETLVSANGSFTLGFFSPGVTTRRYLGIWFSTTVCWVANRERPLNDTSGVLVLSDTGSLLVLDGSGQVIWSSNSTGASSAVAQLLESGNLVVFHDQNSSAVLWQSFDHPSNTLLPGMKTGKNLWTGAEWYLTSWRSADDPAPGPYRRGTETGGGLLENVLWHGGAKKYRTGPWNGLWFNGVPEMPSYADMFAYQLTASPGEITYGYRAKAGAPLSRVVVPEDGAVERLVWDPSSRAWKTFYSAPRDVCDAYARCGPFGLCNVDAASTSFCGCAEGFRPASLAAWRMREASGGCRRAVPLDCGGNGTTTTMDSFVVVRSVKLPDTQNASVDTGIAVEECRERCLADCSCVAYAAADIRGGGGAGSGCIIWTHDVVNIRYVDKGQDLYLRLAKSELEDDARDNKRKRNAVIAPYLLVSYRMIILWAKDYLGERALDDFMREVAVMSKLRHDNLVRLLAFSDQANERVMVYEYMQNRSLNLYIFDIADFGTEKQFRADQTGTQTVVVSPGYAPPECAKDGDVTLKCDVFSFGVVLLEVVSGRRNSAEPSLVSHAWKLWEERRIMDLHDAAVPRPRADADLVSELRRCIQIGLLCVQRSPCDRPAMSAALAMLTSRTSQLDQPRTSVIERGTERPLAAGEATGGGAIAQDPSSTVVNLM</sequence>
<dbReference type="Gene3D" id="1.10.510.10">
    <property type="entry name" value="Transferase(Phosphotransferase) domain 1"/>
    <property type="match status" value="2"/>
</dbReference>
<feature type="domain" description="Protein kinase" evidence="10">
    <location>
        <begin position="328"/>
        <end position="651"/>
    </location>
</feature>
<evidence type="ECO:0000259" key="12">
    <source>
        <dbReference type="PROSITE" id="PS50948"/>
    </source>
</evidence>
<feature type="domain" description="Bulb-type lectin" evidence="11">
    <location>
        <begin position="24"/>
        <end position="140"/>
    </location>
</feature>
<feature type="compositionally biased region" description="Polar residues" evidence="8">
    <location>
        <begin position="681"/>
        <end position="690"/>
    </location>
</feature>
<dbReference type="EC" id="2.7.11.1" evidence="2"/>
<dbReference type="Pfam" id="PF00954">
    <property type="entry name" value="S_locus_glycop"/>
    <property type="match status" value="1"/>
</dbReference>
<feature type="region of interest" description="Disordered" evidence="8">
    <location>
        <begin position="663"/>
        <end position="690"/>
    </location>
</feature>
<dbReference type="GO" id="GO:0016020">
    <property type="term" value="C:membrane"/>
    <property type="evidence" value="ECO:0007669"/>
    <property type="project" value="UniProtKB-SubCell"/>
</dbReference>
<evidence type="ECO:0000256" key="5">
    <source>
        <dbReference type="ARBA" id="ARBA00023170"/>
    </source>
</evidence>
<reference evidence="13" key="1">
    <citation type="submission" date="2018-04" db="EMBL/GenBank/DDBJ databases">
        <title>WGS assembly of Panicum hallii.</title>
        <authorList>
            <person name="Lovell J."/>
            <person name="Jenkins J."/>
            <person name="Lowry D."/>
            <person name="Mamidi S."/>
            <person name="Sreedasyam A."/>
            <person name="Weng X."/>
            <person name="Barry K."/>
            <person name="Bonette J."/>
            <person name="Campitelli B."/>
            <person name="Daum C."/>
            <person name="Gordon S."/>
            <person name="Gould B."/>
            <person name="Lipzen A."/>
            <person name="Macqueen A."/>
            <person name="Palacio-Mejia J."/>
            <person name="Plott C."/>
            <person name="Shakirov E."/>
            <person name="Shu S."/>
            <person name="Yoshinaga Y."/>
            <person name="Zane M."/>
            <person name="Rokhsar D."/>
            <person name="Grimwood J."/>
            <person name="Schmutz J."/>
            <person name="Juenger T."/>
        </authorList>
    </citation>
    <scope>NUCLEOTIDE SEQUENCE [LARGE SCALE GENOMIC DNA]</scope>
    <source>
        <strain evidence="13">FIL2</strain>
    </source>
</reference>
<dbReference type="Pfam" id="PF08276">
    <property type="entry name" value="PAN_2"/>
    <property type="match status" value="1"/>
</dbReference>
<evidence type="ECO:0000256" key="3">
    <source>
        <dbReference type="ARBA" id="ARBA00022729"/>
    </source>
</evidence>
<dbReference type="PROSITE" id="PS50948">
    <property type="entry name" value="PAN"/>
    <property type="match status" value="1"/>
</dbReference>
<organism evidence="13">
    <name type="scientific">Panicum hallii</name>
    <dbReference type="NCBI Taxonomy" id="206008"/>
    <lineage>
        <taxon>Eukaryota</taxon>
        <taxon>Viridiplantae</taxon>
        <taxon>Streptophyta</taxon>
        <taxon>Embryophyta</taxon>
        <taxon>Tracheophyta</taxon>
        <taxon>Spermatophyta</taxon>
        <taxon>Magnoliopsida</taxon>
        <taxon>Liliopsida</taxon>
        <taxon>Poales</taxon>
        <taxon>Poaceae</taxon>
        <taxon>PACMAD clade</taxon>
        <taxon>Panicoideae</taxon>
        <taxon>Panicodae</taxon>
        <taxon>Paniceae</taxon>
        <taxon>Panicinae</taxon>
        <taxon>Panicum</taxon>
        <taxon>Panicum sect. Panicum</taxon>
    </lineage>
</organism>
<dbReference type="Gramene" id="PVH35916">
    <property type="protein sequence ID" value="PVH35916"/>
    <property type="gene ID" value="PAHAL_7G304600"/>
</dbReference>